<dbReference type="OrthoDB" id="425619at2759"/>
<keyword evidence="2" id="KW-1185">Reference proteome</keyword>
<accession>A0A8X6TGL7</accession>
<proteinExistence type="predicted"/>
<reference evidence="1" key="1">
    <citation type="submission" date="2020-08" db="EMBL/GenBank/DDBJ databases">
        <title>Multicomponent nature underlies the extraordinary mechanical properties of spider dragline silk.</title>
        <authorList>
            <person name="Kono N."/>
            <person name="Nakamura H."/>
            <person name="Mori M."/>
            <person name="Yoshida Y."/>
            <person name="Ohtoshi R."/>
            <person name="Malay A.D."/>
            <person name="Moran D.A.P."/>
            <person name="Tomita M."/>
            <person name="Numata K."/>
            <person name="Arakawa K."/>
        </authorList>
    </citation>
    <scope>NUCLEOTIDE SEQUENCE</scope>
</reference>
<comment type="caution">
    <text evidence="1">The sequence shown here is derived from an EMBL/GenBank/DDBJ whole genome shotgun (WGS) entry which is preliminary data.</text>
</comment>
<organism evidence="1 2">
    <name type="scientific">Nephila pilipes</name>
    <name type="common">Giant wood spider</name>
    <name type="synonym">Nephila maculata</name>
    <dbReference type="NCBI Taxonomy" id="299642"/>
    <lineage>
        <taxon>Eukaryota</taxon>
        <taxon>Metazoa</taxon>
        <taxon>Ecdysozoa</taxon>
        <taxon>Arthropoda</taxon>
        <taxon>Chelicerata</taxon>
        <taxon>Arachnida</taxon>
        <taxon>Araneae</taxon>
        <taxon>Araneomorphae</taxon>
        <taxon>Entelegynae</taxon>
        <taxon>Araneoidea</taxon>
        <taxon>Nephilidae</taxon>
        <taxon>Nephila</taxon>
    </lineage>
</organism>
<dbReference type="AlphaFoldDB" id="A0A8X6TGL7"/>
<sequence length="98" mass="11256">MEHYLDIWEELISPEILADKLEAFYLLQQSLPSCPRSHVKVSEILNDGKQLTSRKTERLPKTVHSHVIPNERSSFKCYDCRRPGVISSRCPTCNPNSS</sequence>
<evidence type="ECO:0000313" key="2">
    <source>
        <dbReference type="Proteomes" id="UP000887013"/>
    </source>
</evidence>
<dbReference type="Proteomes" id="UP000887013">
    <property type="component" value="Unassembled WGS sequence"/>
</dbReference>
<protein>
    <submittedName>
        <fullName evidence="1">Uncharacterized protein</fullName>
    </submittedName>
</protein>
<gene>
    <name evidence="1" type="primary">NCL1_18726</name>
    <name evidence="1" type="ORF">NPIL_599261</name>
</gene>
<evidence type="ECO:0000313" key="1">
    <source>
        <dbReference type="EMBL" id="GFT08481.1"/>
    </source>
</evidence>
<dbReference type="EMBL" id="BMAW01056954">
    <property type="protein sequence ID" value="GFT08481.1"/>
    <property type="molecule type" value="Genomic_DNA"/>
</dbReference>
<name>A0A8X6TGL7_NEPPI</name>